<sequence length="281" mass="29457">MHGRDEARAQAVADGIGAAAAAIGDLATDAGAVAAAAGEIDVLVNNAGVCGHVGRQDATPDVWRDIYETNVLSAVRMIQRFVPGMRARGRGRVVQIGGGLGSQPIAIQPHCGATLAARHSLAVSLAPELEETGVTSNVVSPGAIMVDSVREWLTNQAPANGWARPGRRSSATPPRSSCPAARRPAMPTGSRGFRRAMTIARRRRGTKITRDGKRLCSLSGIDCFSVAADGRRDVHIDAAATPATRRRAAVRRRRRPRTHAGTAAGECSAPFRAVTVGVQSR</sequence>
<dbReference type="InterPro" id="IPR002347">
    <property type="entry name" value="SDR_fam"/>
</dbReference>
<proteinExistence type="inferred from homology"/>
<dbReference type="PRINTS" id="PR00081">
    <property type="entry name" value="GDHRDH"/>
</dbReference>
<feature type="region of interest" description="Disordered" evidence="3">
    <location>
        <begin position="157"/>
        <end position="190"/>
    </location>
</feature>
<dbReference type="GO" id="GO:0016491">
    <property type="term" value="F:oxidoreductase activity"/>
    <property type="evidence" value="ECO:0007669"/>
    <property type="project" value="UniProtKB-KW"/>
</dbReference>
<dbReference type="AlphaFoldDB" id="A0A1H9GV99"/>
<dbReference type="RefSeq" id="WP_245982454.1">
    <property type="nucleotide sequence ID" value="NZ_FOFT01000002.1"/>
</dbReference>
<protein>
    <submittedName>
        <fullName evidence="4">Short chain dehydrogenase</fullName>
    </submittedName>
</protein>
<dbReference type="PANTHER" id="PTHR44169">
    <property type="entry name" value="NADPH-DEPENDENT 1-ACYLDIHYDROXYACETONE PHOSPHATE REDUCTASE"/>
    <property type="match status" value="1"/>
</dbReference>
<accession>A0A1H9GV99</accession>
<dbReference type="CDD" id="cd05233">
    <property type="entry name" value="SDR_c"/>
    <property type="match status" value="1"/>
</dbReference>
<dbReference type="Gene3D" id="3.40.50.720">
    <property type="entry name" value="NAD(P)-binding Rossmann-like Domain"/>
    <property type="match status" value="1"/>
</dbReference>
<dbReference type="InterPro" id="IPR036291">
    <property type="entry name" value="NAD(P)-bd_dom_sf"/>
</dbReference>
<reference evidence="5" key="1">
    <citation type="submission" date="2016-10" db="EMBL/GenBank/DDBJ databases">
        <authorList>
            <person name="Varghese N."/>
            <person name="Submissions S."/>
        </authorList>
    </citation>
    <scope>NUCLEOTIDE SEQUENCE [LARGE SCALE GENOMIC DNA]</scope>
    <source>
        <strain evidence="5">CGMCC 4.578</strain>
    </source>
</reference>
<dbReference type="EMBL" id="FOFT01000002">
    <property type="protein sequence ID" value="SEQ53985.1"/>
    <property type="molecule type" value="Genomic_DNA"/>
</dbReference>
<gene>
    <name evidence="4" type="ORF">SAMN05216195_102680</name>
</gene>
<name>A0A1H9GV99_9PSEU</name>
<keyword evidence="2" id="KW-0560">Oxidoreductase</keyword>
<dbReference type="PANTHER" id="PTHR44169:SF6">
    <property type="entry name" value="NADPH-DEPENDENT 1-ACYLDIHYDROXYACETONE PHOSPHATE REDUCTASE"/>
    <property type="match status" value="1"/>
</dbReference>
<evidence type="ECO:0000256" key="1">
    <source>
        <dbReference type="ARBA" id="ARBA00006484"/>
    </source>
</evidence>
<dbReference type="SUPFAM" id="SSF51735">
    <property type="entry name" value="NAD(P)-binding Rossmann-fold domains"/>
    <property type="match status" value="1"/>
</dbReference>
<keyword evidence="5" id="KW-1185">Reference proteome</keyword>
<dbReference type="Pfam" id="PF00106">
    <property type="entry name" value="adh_short"/>
    <property type="match status" value="1"/>
</dbReference>
<evidence type="ECO:0000256" key="2">
    <source>
        <dbReference type="ARBA" id="ARBA00023002"/>
    </source>
</evidence>
<evidence type="ECO:0000313" key="5">
    <source>
        <dbReference type="Proteomes" id="UP000199028"/>
    </source>
</evidence>
<dbReference type="Proteomes" id="UP000199028">
    <property type="component" value="Unassembled WGS sequence"/>
</dbReference>
<evidence type="ECO:0000313" key="4">
    <source>
        <dbReference type="EMBL" id="SEQ53985.1"/>
    </source>
</evidence>
<feature type="compositionally biased region" description="Low complexity" evidence="3">
    <location>
        <begin position="168"/>
        <end position="187"/>
    </location>
</feature>
<comment type="similarity">
    <text evidence="1">Belongs to the short-chain dehydrogenases/reductases (SDR) family.</text>
</comment>
<evidence type="ECO:0000256" key="3">
    <source>
        <dbReference type="SAM" id="MobiDB-lite"/>
    </source>
</evidence>
<organism evidence="4 5">
    <name type="scientific">Lentzea flaviverrucosa</name>
    <dbReference type="NCBI Taxonomy" id="200379"/>
    <lineage>
        <taxon>Bacteria</taxon>
        <taxon>Bacillati</taxon>
        <taxon>Actinomycetota</taxon>
        <taxon>Actinomycetes</taxon>
        <taxon>Pseudonocardiales</taxon>
        <taxon>Pseudonocardiaceae</taxon>
        <taxon>Lentzea</taxon>
    </lineage>
</organism>